<evidence type="ECO:0000256" key="1">
    <source>
        <dbReference type="ARBA" id="ARBA00022741"/>
    </source>
</evidence>
<keyword evidence="1" id="KW-0547">Nucleotide-binding</keyword>
<evidence type="ECO:0000256" key="2">
    <source>
        <dbReference type="ARBA" id="ARBA00022840"/>
    </source>
</evidence>
<evidence type="ECO:0000256" key="3">
    <source>
        <dbReference type="SAM" id="MobiDB-lite"/>
    </source>
</evidence>
<dbReference type="PANTHER" id="PTHR16305">
    <property type="entry name" value="TESTICULAR SOLUBLE ADENYLYL CYCLASE"/>
    <property type="match status" value="1"/>
</dbReference>
<sequence>MNCHECGCEIESGFAFCPKCGAKQPQPCPDCGYPCPPHFAFCPQCGRQVGASTASKPVPTPKSSPPLPPTAAVARATSPLPTHPDAGADRRTVTVVFADLCGFTSLSEQIDPEILQALQNELFEELTEAVEAYGGFVDKFIGDALLALFGAPLAHEDDPERALLAALEMVSRAGRVGERWRKRIGSPLSLHVGVNTGTVVTGAFGAGDTKSYSVTGDTVNTAQRLQSMAGPDEILVGPVTHKLTRHAFAYETLGAVSLRGKTGSLQVHRVTGALETPRAARGLDALGLDAPLIGRDAEIGRMRDCLALACAGTAQLVRLTGEAGIGKSRLVSEFLASVGEDARFAHVVVRRAACSPLGEPSYGTLATVLRSAYGISPGDTAEKTGERLASGLAEIGFPAAEVDELMPLFFHILGMGDREGVLQHITPEQIRRQLFSIIRTIFERRLERAPLLLVIEDLHWADSASLEALRFVLDRLDRSPLMLLTTQRPYSGPERLVPGRASVTALRLSPLSPANGQRLLSAFFGEDCLPGYLCERILTRAGGNPLFIEEIVRGLIELETLRRDGSRWYVADGETGVDIPVGIEAMLLARIDRLPQEVRRMVHCAAVIGPSFDADLLAAISADPAEVDAGLELLCDAEIIEETAGGPQASQAYRFVQSLLHEVVYNNLLVKRRMQIHAAIADALERRYGEDPQRFEELAFLAHHFSQSADRAKGARYLMAAGDRARQLCANEDAIRFYRQAMGALAALGEERPEWFVARERIADLLGPSGQRAAAEEHYRALLGCGRVAADPVASARILRKLGHLLWEAGNRDQAQVNFAEAATLLKNADAPVENASLLQERGHLAFRMGDYLAASAWADEALMRVKALTPAAGDETRREAALVTAEALNTKGVALARRGRTREAISAVEESVAVAEAATLMHAACRGYTNLGVLYTIVDPKLAIDVCRRGLDMARRIGDLSFQARLLANLAVAHCTFTDRCGIEGVPAAERAIEIDRALDQRDHLPVSLLVLGQIYQCHERPRDARELYGEALELAGETGEAQVLFPCYDGLATLCLDEGNLAEAERYFGLARDVCARHDLDPEALVILPFLD</sequence>
<dbReference type="PANTHER" id="PTHR16305:SF28">
    <property type="entry name" value="GUANYLATE CYCLASE DOMAIN-CONTAINING PROTEIN"/>
    <property type="match status" value="1"/>
</dbReference>
<dbReference type="SMART" id="SM00044">
    <property type="entry name" value="CYCc"/>
    <property type="match status" value="1"/>
</dbReference>
<dbReference type="SMART" id="SM00028">
    <property type="entry name" value="TPR"/>
    <property type="match status" value="6"/>
</dbReference>
<feature type="domain" description="Guanylate cyclase" evidence="4">
    <location>
        <begin position="94"/>
        <end position="226"/>
    </location>
</feature>
<evidence type="ECO:0000313" key="6">
    <source>
        <dbReference type="Proteomes" id="UP001235547"/>
    </source>
</evidence>
<dbReference type="EMBL" id="CP120371">
    <property type="protein sequence ID" value="WEX83677.1"/>
    <property type="molecule type" value="Genomic_DNA"/>
</dbReference>
<dbReference type="InterPro" id="IPR001054">
    <property type="entry name" value="A/G_cyclase"/>
</dbReference>
<dbReference type="InterPro" id="IPR011990">
    <property type="entry name" value="TPR-like_helical_dom_sf"/>
</dbReference>
<dbReference type="Pfam" id="PF12773">
    <property type="entry name" value="DZR"/>
    <property type="match status" value="1"/>
</dbReference>
<dbReference type="InterPro" id="IPR025874">
    <property type="entry name" value="DZR"/>
</dbReference>
<dbReference type="Gene3D" id="1.25.40.10">
    <property type="entry name" value="Tetratricopeptide repeat domain"/>
    <property type="match status" value="2"/>
</dbReference>
<organism evidence="5 6">
    <name type="scientific">Sinorhizobium numidicum</name>
    <dbReference type="NCBI Taxonomy" id="680248"/>
    <lineage>
        <taxon>Bacteria</taxon>
        <taxon>Pseudomonadati</taxon>
        <taxon>Pseudomonadota</taxon>
        <taxon>Alphaproteobacteria</taxon>
        <taxon>Hyphomicrobiales</taxon>
        <taxon>Rhizobiaceae</taxon>
        <taxon>Sinorhizobium/Ensifer group</taxon>
        <taxon>Sinorhizobium</taxon>
    </lineage>
</organism>
<name>A0ABY8CZW9_9HYPH</name>
<evidence type="ECO:0000313" key="5">
    <source>
        <dbReference type="EMBL" id="WEX83677.1"/>
    </source>
</evidence>
<feature type="compositionally biased region" description="Pro residues" evidence="3">
    <location>
        <begin position="58"/>
        <end position="69"/>
    </location>
</feature>
<keyword evidence="6" id="KW-1185">Reference proteome</keyword>
<dbReference type="Proteomes" id="UP001235547">
    <property type="component" value="Chromosome 1"/>
</dbReference>
<dbReference type="Pfam" id="PF13191">
    <property type="entry name" value="AAA_16"/>
    <property type="match status" value="1"/>
</dbReference>
<dbReference type="SUPFAM" id="SSF48452">
    <property type="entry name" value="TPR-like"/>
    <property type="match status" value="2"/>
</dbReference>
<evidence type="ECO:0000259" key="4">
    <source>
        <dbReference type="PROSITE" id="PS50125"/>
    </source>
</evidence>
<dbReference type="RefSeq" id="WP_280734511.1">
    <property type="nucleotide sequence ID" value="NZ_CP120368.1"/>
</dbReference>
<dbReference type="Pfam" id="PF00211">
    <property type="entry name" value="Guanylate_cyc"/>
    <property type="match status" value="1"/>
</dbReference>
<dbReference type="Gene3D" id="3.30.70.1230">
    <property type="entry name" value="Nucleotide cyclase"/>
    <property type="match status" value="1"/>
</dbReference>
<gene>
    <name evidence="5" type="ORF">PYH38_002471</name>
</gene>
<dbReference type="InterPro" id="IPR029787">
    <property type="entry name" value="Nucleotide_cyclase"/>
</dbReference>
<accession>A0ABY8CZW9</accession>
<dbReference type="CDD" id="cd07302">
    <property type="entry name" value="CHD"/>
    <property type="match status" value="1"/>
</dbReference>
<proteinExistence type="predicted"/>
<dbReference type="SUPFAM" id="SSF55073">
    <property type="entry name" value="Nucleotide cyclase"/>
    <property type="match status" value="1"/>
</dbReference>
<protein>
    <submittedName>
        <fullName evidence="5">AAA family ATPase</fullName>
    </submittedName>
</protein>
<feature type="region of interest" description="Disordered" evidence="3">
    <location>
        <begin position="53"/>
        <end position="87"/>
    </location>
</feature>
<dbReference type="InterPro" id="IPR019734">
    <property type="entry name" value="TPR_rpt"/>
</dbReference>
<keyword evidence="2" id="KW-0067">ATP-binding</keyword>
<dbReference type="InterPro" id="IPR041664">
    <property type="entry name" value="AAA_16"/>
</dbReference>
<reference evidence="5 6" key="1">
    <citation type="submission" date="2023-03" db="EMBL/GenBank/DDBJ databases">
        <authorList>
            <person name="Kaur S."/>
            <person name="Espinosa-Saiz D."/>
            <person name="Velazquez E."/>
            <person name="Menendez E."/>
            <person name="diCenzo G.C."/>
        </authorList>
    </citation>
    <scope>NUCLEOTIDE SEQUENCE [LARGE SCALE GENOMIC DNA]</scope>
    <source>
        <strain evidence="5 6">LMG 27395</strain>
    </source>
</reference>
<dbReference type="PROSITE" id="PS50125">
    <property type="entry name" value="GUANYLATE_CYCLASE_2"/>
    <property type="match status" value="1"/>
</dbReference>
<dbReference type="SUPFAM" id="SSF52540">
    <property type="entry name" value="P-loop containing nucleoside triphosphate hydrolases"/>
    <property type="match status" value="1"/>
</dbReference>
<dbReference type="InterPro" id="IPR027417">
    <property type="entry name" value="P-loop_NTPase"/>
</dbReference>